<dbReference type="OrthoDB" id="26282at2759"/>
<keyword evidence="2" id="KW-0677">Repeat</keyword>
<evidence type="ECO:0000256" key="3">
    <source>
        <dbReference type="ARBA" id="ARBA00023242"/>
    </source>
</evidence>
<proteinExistence type="predicted"/>
<name>A0A3P6QAW6_DIBLA</name>
<dbReference type="GO" id="GO:0005634">
    <property type="term" value="C:nucleus"/>
    <property type="evidence" value="ECO:0007669"/>
    <property type="project" value="UniProtKB-SubCell"/>
</dbReference>
<dbReference type="InterPro" id="IPR045243">
    <property type="entry name" value="Rna14-like"/>
</dbReference>
<dbReference type="GO" id="GO:0031124">
    <property type="term" value="P:mRNA 3'-end processing"/>
    <property type="evidence" value="ECO:0007669"/>
    <property type="project" value="InterPro"/>
</dbReference>
<comment type="subcellular location">
    <subcellularLocation>
        <location evidence="1">Nucleus</location>
    </subcellularLocation>
</comment>
<gene>
    <name evidence="5" type="ORF">DILT_LOCUS81</name>
</gene>
<dbReference type="SUPFAM" id="SSF48452">
    <property type="entry name" value="TPR-like"/>
    <property type="match status" value="1"/>
</dbReference>
<evidence type="ECO:0000313" key="6">
    <source>
        <dbReference type="Proteomes" id="UP000281553"/>
    </source>
</evidence>
<evidence type="ECO:0000256" key="1">
    <source>
        <dbReference type="ARBA" id="ARBA00004123"/>
    </source>
</evidence>
<dbReference type="InterPro" id="IPR011990">
    <property type="entry name" value="TPR-like_helical_dom_sf"/>
</dbReference>
<evidence type="ECO:0000256" key="2">
    <source>
        <dbReference type="ARBA" id="ARBA00022737"/>
    </source>
</evidence>
<dbReference type="PANTHER" id="PTHR19980:SF0">
    <property type="entry name" value="CLEAVAGE STIMULATION FACTOR SUBUNIT 3"/>
    <property type="match status" value="1"/>
</dbReference>
<dbReference type="GO" id="GO:0003729">
    <property type="term" value="F:mRNA binding"/>
    <property type="evidence" value="ECO:0007669"/>
    <property type="project" value="TreeGrafter"/>
</dbReference>
<dbReference type="Gene3D" id="1.25.40.10">
    <property type="entry name" value="Tetratricopeptide repeat domain"/>
    <property type="match status" value="1"/>
</dbReference>
<reference evidence="5 6" key="1">
    <citation type="submission" date="2018-11" db="EMBL/GenBank/DDBJ databases">
        <authorList>
            <consortium name="Pathogen Informatics"/>
        </authorList>
    </citation>
    <scope>NUCLEOTIDE SEQUENCE [LARGE SCALE GENOMIC DNA]</scope>
</reference>
<protein>
    <recommendedName>
        <fullName evidence="4">Suppressor of forked domain-containing protein</fullName>
    </recommendedName>
</protein>
<dbReference type="InterPro" id="IPR008847">
    <property type="entry name" value="Suf"/>
</dbReference>
<evidence type="ECO:0000313" key="5">
    <source>
        <dbReference type="EMBL" id="VDK29964.1"/>
    </source>
</evidence>
<organism evidence="5 6">
    <name type="scientific">Dibothriocephalus latus</name>
    <name type="common">Fish tapeworm</name>
    <name type="synonym">Diphyllobothrium latum</name>
    <dbReference type="NCBI Taxonomy" id="60516"/>
    <lineage>
        <taxon>Eukaryota</taxon>
        <taxon>Metazoa</taxon>
        <taxon>Spiralia</taxon>
        <taxon>Lophotrochozoa</taxon>
        <taxon>Platyhelminthes</taxon>
        <taxon>Cestoda</taxon>
        <taxon>Eucestoda</taxon>
        <taxon>Diphyllobothriidea</taxon>
        <taxon>Diphyllobothriidae</taxon>
        <taxon>Dibothriocephalus</taxon>
    </lineage>
</organism>
<dbReference type="InterPro" id="IPR003107">
    <property type="entry name" value="HAT"/>
</dbReference>
<dbReference type="SMART" id="SM00386">
    <property type="entry name" value="HAT"/>
    <property type="match status" value="5"/>
</dbReference>
<dbReference type="PANTHER" id="PTHR19980">
    <property type="entry name" value="RNA CLEAVAGE STIMULATION FACTOR"/>
    <property type="match status" value="1"/>
</dbReference>
<keyword evidence="3" id="KW-0539">Nucleus</keyword>
<dbReference type="AlphaFoldDB" id="A0A3P6QAW6"/>
<accession>A0A3P6QAW6</accession>
<evidence type="ECO:0000259" key="4">
    <source>
        <dbReference type="Pfam" id="PF05843"/>
    </source>
</evidence>
<dbReference type="EMBL" id="UYRU01000312">
    <property type="protein sequence ID" value="VDK29964.1"/>
    <property type="molecule type" value="Genomic_DNA"/>
</dbReference>
<dbReference type="Pfam" id="PF05843">
    <property type="entry name" value="Suf"/>
    <property type="match status" value="1"/>
</dbReference>
<keyword evidence="6" id="KW-1185">Reference proteome</keyword>
<feature type="domain" description="Suppressor of forked" evidence="4">
    <location>
        <begin position="1"/>
        <end position="219"/>
    </location>
</feature>
<dbReference type="Proteomes" id="UP000281553">
    <property type="component" value="Unassembled WGS sequence"/>
</dbReference>
<sequence>MFAYEQCLLCLGHHPDIWYEAASYLEQASKLLAEKGDQNMARQFADETAAMYERATALLKTNIMLYFAYADYEEGRCKYAKVHSIYKKLISLDGIDPTLPYIQYMRFTRRCEGILSARSVFKMARDDPRVGYQVYVSAALMEYYCSKDTTIGHKIFELGMKRFASNPDFVLCYVDYMAHLNEDNNTRVLFERALGTEQIQSERARVIWARFLQFELQVSPYSIYDFYLYPLFMLHSLSKGVGDLASILKIEKRRLKTLENVKEFQGRETALLIDRYRFLDLFPCSDSELRSLNYKVDTFIKYAVFVRI</sequence>